<keyword evidence="6" id="KW-1185">Reference proteome</keyword>
<evidence type="ECO:0000313" key="6">
    <source>
        <dbReference type="Proteomes" id="UP000010862"/>
    </source>
</evidence>
<dbReference type="PATRIC" id="fig|908937.9.peg.2623"/>
<accession>F9D7B1</accession>
<dbReference type="Proteomes" id="UP000007820">
    <property type="component" value="Unassembled WGS sequence"/>
</dbReference>
<evidence type="ECO:0000313" key="5">
    <source>
        <dbReference type="Proteomes" id="UP000007820"/>
    </source>
</evidence>
<dbReference type="AlphaFoldDB" id="F9D7B1"/>
<proteinExistence type="predicted"/>
<evidence type="ECO:0000313" key="4">
    <source>
        <dbReference type="EMBL" id="EGQ11477.1"/>
    </source>
</evidence>
<protein>
    <submittedName>
        <fullName evidence="4">Uncharacterized protein</fullName>
    </submittedName>
</protein>
<evidence type="ECO:0000256" key="1">
    <source>
        <dbReference type="SAM" id="MobiDB-lite"/>
    </source>
</evidence>
<dbReference type="KEGG" id="pdt:Prede_2481"/>
<dbReference type="STRING" id="908937.Prede_2481"/>
<evidence type="ECO:0000313" key="2">
    <source>
        <dbReference type="EMBL" id="AGB29727.1"/>
    </source>
</evidence>
<organism evidence="4 5">
    <name type="scientific">Prevotella dentalis (strain ATCC 49559 / DSM 3688 / JCM 13448 / NCTC 12043 / ES 2772)</name>
    <name type="common">Mitsuokella dentalis</name>
    <dbReference type="NCBI Taxonomy" id="908937"/>
    <lineage>
        <taxon>Bacteria</taxon>
        <taxon>Pseudomonadati</taxon>
        <taxon>Bacteroidota</taxon>
        <taxon>Bacteroidia</taxon>
        <taxon>Bacteroidales</taxon>
        <taxon>Prevotellaceae</taxon>
        <taxon>Prevotella</taxon>
    </lineage>
</organism>
<name>F9D7B1_PREDD</name>
<dbReference type="EMBL" id="CP003369">
    <property type="protein sequence ID" value="AGB29841.1"/>
    <property type="molecule type" value="Genomic_DNA"/>
</dbReference>
<dbReference type="EMBL" id="CP003369">
    <property type="protein sequence ID" value="AGB29727.1"/>
    <property type="molecule type" value="Genomic_DNA"/>
</dbReference>
<dbReference type="EMBL" id="AFPW01000053">
    <property type="protein sequence ID" value="EGQ11477.1"/>
    <property type="molecule type" value="Genomic_DNA"/>
</dbReference>
<dbReference type="HOGENOM" id="CLU_076521_0_0_10"/>
<reference evidence="2" key="2">
    <citation type="submission" date="2012-02" db="EMBL/GenBank/DDBJ databases">
        <title>Complete sequence of chromosome 2 of Prevotella dentalis DSM 3688.</title>
        <authorList>
            <consortium name="US DOE Joint Genome Institute (JGI-PGF)"/>
            <person name="Lucas S."/>
            <person name="Copeland A."/>
            <person name="Lapidus A."/>
            <person name="Glavina del Rio T."/>
            <person name="Dalin E."/>
            <person name="Tice H."/>
            <person name="Bruce D."/>
            <person name="Goodwin L."/>
            <person name="Pitluck S."/>
            <person name="Peters L."/>
            <person name="Mikhailova N."/>
            <person name="Chertkov O."/>
            <person name="Kyrpides N."/>
            <person name="Mavromatis K."/>
            <person name="Ivanova N."/>
            <person name="Brettin T."/>
            <person name="Detter J.C."/>
            <person name="Han C."/>
            <person name="Larimer F."/>
            <person name="Land M."/>
            <person name="Hauser L."/>
            <person name="Markowitz V."/>
            <person name="Cheng J.-F."/>
            <person name="Hugenholtz P."/>
            <person name="Woyke T."/>
            <person name="Wu D."/>
            <person name="Gronow S."/>
            <person name="Wellnitz S."/>
            <person name="Brambilla E."/>
            <person name="Klenk H.-P."/>
            <person name="Eisen J.A."/>
        </authorList>
    </citation>
    <scope>NUCLEOTIDE SEQUENCE [LARGE SCALE GENOMIC DNA]</scope>
    <source>
        <strain evidence="2">DSM 3688</strain>
    </source>
</reference>
<dbReference type="KEGG" id="pdt:Prede_2608"/>
<evidence type="ECO:0000313" key="3">
    <source>
        <dbReference type="EMBL" id="AGB29841.1"/>
    </source>
</evidence>
<dbReference type="Proteomes" id="UP000010862">
    <property type="component" value="Chromosome 2"/>
</dbReference>
<feature type="region of interest" description="Disordered" evidence="1">
    <location>
        <begin position="1"/>
        <end position="27"/>
    </location>
</feature>
<reference evidence="4 5" key="1">
    <citation type="submission" date="2011-04" db="EMBL/GenBank/DDBJ databases">
        <authorList>
            <person name="Muzny D."/>
            <person name="Qin X."/>
            <person name="Deng J."/>
            <person name="Jiang H."/>
            <person name="Liu Y."/>
            <person name="Qu J."/>
            <person name="Song X.-Z."/>
            <person name="Zhang L."/>
            <person name="Thornton R."/>
            <person name="Coyle M."/>
            <person name="Francisco L."/>
            <person name="Jackson L."/>
            <person name="Javaid M."/>
            <person name="Korchina V."/>
            <person name="Kovar C."/>
            <person name="Mata R."/>
            <person name="Mathew T."/>
            <person name="Ngo R."/>
            <person name="Nguyen L."/>
            <person name="Nguyen N."/>
            <person name="Okwuonu G."/>
            <person name="Ongeri F."/>
            <person name="Pham C."/>
            <person name="Simmons D."/>
            <person name="Wilczek-Boney K."/>
            <person name="Hale W."/>
            <person name="Jakkamsetti A."/>
            <person name="Pham P."/>
            <person name="Ruth R."/>
            <person name="San Lucas F."/>
            <person name="Warren J."/>
            <person name="Zhang J."/>
            <person name="Zhao Z."/>
            <person name="Zhou C."/>
            <person name="Zhu D."/>
            <person name="Lee S."/>
            <person name="Bess C."/>
            <person name="Blankenburg K."/>
            <person name="Forbes L."/>
            <person name="Fu Q."/>
            <person name="Gubbala S."/>
            <person name="Hirani K."/>
            <person name="Jayaseelan J.C."/>
            <person name="Lara F."/>
            <person name="Munidasa M."/>
            <person name="Palculict T."/>
            <person name="Patil S."/>
            <person name="Pu L.-L."/>
            <person name="Saada N."/>
            <person name="Tang L."/>
            <person name="Weissenberger G."/>
            <person name="Zhu Y."/>
            <person name="Hemphill L."/>
            <person name="Shang Y."/>
            <person name="Youmans B."/>
            <person name="Ayvaz T."/>
            <person name="Ross M."/>
            <person name="Santibanez J."/>
            <person name="Aqrawi P."/>
            <person name="Gross S."/>
            <person name="Joshi V."/>
            <person name="Fowler G."/>
            <person name="Nazareth L."/>
            <person name="Reid J."/>
            <person name="Worley K."/>
            <person name="Petrosino J."/>
            <person name="Highlander S."/>
            <person name="Gibbs R."/>
        </authorList>
    </citation>
    <scope>NUCLEOTIDE SEQUENCE [LARGE SCALE GENOMIC DNA]</scope>
    <source>
        <strain evidence="4 5">DSM 3688</strain>
    </source>
</reference>
<sequence length="336" mass="38740">MAKSKDQMNVTKSSQTSTRKRTKKDKEKPVILRAFRIEEEDINKKHSDLMAKLSEKLANSTLLERGMSINEGDPLEETDYIAYYDSSDTSILFGAMVKTILSEQAPSINDSALTQNNLILSQLENVKGKFHIIKKLYYFGINNNFVVTNLSGSSKINSFMAYIDWLLKPKRVYNVTPILVKQEIENLKDVKGLRFSTQSFTNKKNSKSDKNKEQTIKKEIPQEWMPLLKTLFKKDAPTHLKEILEENMVRMEILLKFAAKNVNDKEKSDTFRNLLLNIEDSERVSFETRQGIKTLGDVERKEHVIIDTTETGLLSEKTLCLEMKNFLQKLEDELVK</sequence>
<gene>
    <name evidence="2" type="ordered locus">Prede_2481</name>
    <name evidence="3" type="ordered locus">Prede_2608</name>
    <name evidence="4" type="ORF">HMPREF9136_2739</name>
</gene>
<dbReference type="eggNOG" id="ENOG5033HN9">
    <property type="taxonomic scope" value="Bacteria"/>
</dbReference>
<dbReference type="RefSeq" id="WP_005847907.1">
    <property type="nucleotide sequence ID" value="NC_019968.1"/>
</dbReference>